<name>A0ABY5RHQ5_HALLR</name>
<keyword evidence="3" id="KW-0547">Nucleotide-binding</keyword>
<dbReference type="PROSITE" id="PS00211">
    <property type="entry name" value="ABC_TRANSPORTER_1"/>
    <property type="match status" value="1"/>
</dbReference>
<evidence type="ECO:0000256" key="4">
    <source>
        <dbReference type="ARBA" id="ARBA00022840"/>
    </source>
</evidence>
<dbReference type="PROSITE" id="PS50893">
    <property type="entry name" value="ABC_TRANSPORTER_2"/>
    <property type="match status" value="1"/>
</dbReference>
<evidence type="ECO:0000256" key="1">
    <source>
        <dbReference type="ARBA" id="ARBA00005417"/>
    </source>
</evidence>
<dbReference type="Proteomes" id="UP001058330">
    <property type="component" value="Plasmid pHl5678-1"/>
</dbReference>
<proteinExistence type="inferred from homology"/>
<dbReference type="SUPFAM" id="SSF52540">
    <property type="entry name" value="P-loop containing nucleoside triphosphate hydrolases"/>
    <property type="match status" value="1"/>
</dbReference>
<keyword evidence="4 6" id="KW-0067">ATP-binding</keyword>
<evidence type="ECO:0000313" key="6">
    <source>
        <dbReference type="EMBL" id="UVE51937.1"/>
    </source>
</evidence>
<dbReference type="Pfam" id="PF00005">
    <property type="entry name" value="ABC_tran"/>
    <property type="match status" value="1"/>
</dbReference>
<evidence type="ECO:0000313" key="7">
    <source>
        <dbReference type="Proteomes" id="UP001058330"/>
    </source>
</evidence>
<dbReference type="PANTHER" id="PTHR43335:SF4">
    <property type="entry name" value="ABC TRANSPORTER, ATP-BINDING PROTEIN"/>
    <property type="match status" value="1"/>
</dbReference>
<keyword evidence="6" id="KW-0614">Plasmid</keyword>
<dbReference type="PANTHER" id="PTHR43335">
    <property type="entry name" value="ABC TRANSPORTER, ATP-BINDING PROTEIN"/>
    <property type="match status" value="1"/>
</dbReference>
<evidence type="ECO:0000259" key="5">
    <source>
        <dbReference type="PROSITE" id="PS50893"/>
    </source>
</evidence>
<dbReference type="CDD" id="cd03230">
    <property type="entry name" value="ABC_DR_subfamily_A"/>
    <property type="match status" value="1"/>
</dbReference>
<evidence type="ECO:0000256" key="2">
    <source>
        <dbReference type="ARBA" id="ARBA00022448"/>
    </source>
</evidence>
<keyword evidence="7" id="KW-1185">Reference proteome</keyword>
<evidence type="ECO:0000256" key="3">
    <source>
        <dbReference type="ARBA" id="ARBA00022741"/>
    </source>
</evidence>
<dbReference type="EMBL" id="CP078064">
    <property type="protein sequence ID" value="UVE51937.1"/>
    <property type="molecule type" value="Genomic_DNA"/>
</dbReference>
<accession>A0ABY5RHQ5</accession>
<gene>
    <name evidence="6" type="ORF">KU306_16550</name>
</gene>
<feature type="domain" description="ABC transporter" evidence="5">
    <location>
        <begin position="4"/>
        <end position="229"/>
    </location>
</feature>
<keyword evidence="2" id="KW-0813">Transport</keyword>
<reference evidence="6" key="1">
    <citation type="submission" date="2021-07" db="EMBL/GenBank/DDBJ databases">
        <title>Studies on halocins as antimicrobial molecules from haloarchaea.</title>
        <authorList>
            <person name="Kumar S."/>
            <person name="Khare S.K."/>
        </authorList>
    </citation>
    <scope>NUCLEOTIDE SEQUENCE</scope>
    <source>
        <strain evidence="6">NCIM 5678</strain>
        <plasmid evidence="6">pHl5678-1</plasmid>
    </source>
</reference>
<dbReference type="InterPro" id="IPR017871">
    <property type="entry name" value="ABC_transporter-like_CS"/>
</dbReference>
<sequence length="303" mass="33196">MPIIEARSLTKRYGDITALDGLTLRVERGESFGFLGPNGAGKSTAINIFLDLVRRSSGSLSILGYDPEENPLEVRKRVGSLPEAGGLYPRDTPRDHLQFAVRMNEADDDIDELLGRVGIEDAADRTIGGLSKGMRQRLRLATALVGQPELLLLDEPLSGLDPAGARVFREVIRKERARGATVFFSSHIMDQVELICDRVGVMHGGRLLLTDDVHEFRREMDADPQLTLAVESPSEDLAERVSASERVTEATVDDGTLHLTCRSPADKSAVVRWLDESGMAIADLHSRGPSLEQAFLRAAEAER</sequence>
<comment type="similarity">
    <text evidence="1">Belongs to the ABC transporter superfamily.</text>
</comment>
<dbReference type="InterPro" id="IPR003593">
    <property type="entry name" value="AAA+_ATPase"/>
</dbReference>
<dbReference type="Gene3D" id="3.40.50.300">
    <property type="entry name" value="P-loop containing nucleotide triphosphate hydrolases"/>
    <property type="match status" value="1"/>
</dbReference>
<organism evidence="6 7">
    <name type="scientific">Haloferax larsenii</name>
    <dbReference type="NCBI Taxonomy" id="302484"/>
    <lineage>
        <taxon>Archaea</taxon>
        <taxon>Methanobacteriati</taxon>
        <taxon>Methanobacteriota</taxon>
        <taxon>Stenosarchaea group</taxon>
        <taxon>Halobacteria</taxon>
        <taxon>Halobacteriales</taxon>
        <taxon>Haloferacaceae</taxon>
        <taxon>Haloferax</taxon>
    </lineage>
</organism>
<dbReference type="GeneID" id="74530556"/>
<dbReference type="InterPro" id="IPR003439">
    <property type="entry name" value="ABC_transporter-like_ATP-bd"/>
</dbReference>
<geneLocation type="plasmid" evidence="6 7">
    <name>pHl5678-1</name>
</geneLocation>
<dbReference type="RefSeq" id="WP_258303423.1">
    <property type="nucleotide sequence ID" value="NZ_CP078064.1"/>
</dbReference>
<dbReference type="SMART" id="SM00382">
    <property type="entry name" value="AAA"/>
    <property type="match status" value="1"/>
</dbReference>
<dbReference type="InterPro" id="IPR027417">
    <property type="entry name" value="P-loop_NTPase"/>
</dbReference>
<dbReference type="GO" id="GO:0005524">
    <property type="term" value="F:ATP binding"/>
    <property type="evidence" value="ECO:0007669"/>
    <property type="project" value="UniProtKB-KW"/>
</dbReference>
<protein>
    <submittedName>
        <fullName evidence="6">ABC transporter ATP-binding protein</fullName>
    </submittedName>
</protein>